<dbReference type="EMBL" id="UYRT01079351">
    <property type="protein sequence ID" value="VDN20535.1"/>
    <property type="molecule type" value="Genomic_DNA"/>
</dbReference>
<gene>
    <name evidence="2" type="ORF">GPUH_LOCUS12486</name>
</gene>
<evidence type="ECO:0000313" key="4">
    <source>
        <dbReference type="WBParaSite" id="GPUH_0001250001-mRNA-1"/>
    </source>
</evidence>
<evidence type="ECO:0000313" key="3">
    <source>
        <dbReference type="Proteomes" id="UP000271098"/>
    </source>
</evidence>
<accession>A0A183DUU5</accession>
<feature type="compositionally biased region" description="Polar residues" evidence="1">
    <location>
        <begin position="164"/>
        <end position="179"/>
    </location>
</feature>
<reference evidence="4" key="1">
    <citation type="submission" date="2016-06" db="UniProtKB">
        <authorList>
            <consortium name="WormBaseParasite"/>
        </authorList>
    </citation>
    <scope>IDENTIFICATION</scope>
</reference>
<evidence type="ECO:0000256" key="1">
    <source>
        <dbReference type="SAM" id="MobiDB-lite"/>
    </source>
</evidence>
<name>A0A183DUU5_9BILA</name>
<organism evidence="4">
    <name type="scientific">Gongylonema pulchrum</name>
    <dbReference type="NCBI Taxonomy" id="637853"/>
    <lineage>
        <taxon>Eukaryota</taxon>
        <taxon>Metazoa</taxon>
        <taxon>Ecdysozoa</taxon>
        <taxon>Nematoda</taxon>
        <taxon>Chromadorea</taxon>
        <taxon>Rhabditida</taxon>
        <taxon>Spirurina</taxon>
        <taxon>Spiruromorpha</taxon>
        <taxon>Spiruroidea</taxon>
        <taxon>Gongylonematidae</taxon>
        <taxon>Gongylonema</taxon>
    </lineage>
</organism>
<feature type="region of interest" description="Disordered" evidence="1">
    <location>
        <begin position="126"/>
        <end position="179"/>
    </location>
</feature>
<reference evidence="2 3" key="2">
    <citation type="submission" date="2018-11" db="EMBL/GenBank/DDBJ databases">
        <authorList>
            <consortium name="Pathogen Informatics"/>
        </authorList>
    </citation>
    <scope>NUCLEOTIDE SEQUENCE [LARGE SCALE GENOMIC DNA]</scope>
</reference>
<sequence>MMDGTEGEGVEQGLRGKDHGDENVPPAKKSTHGQTKICDYGVRKGLSYRSAGASASRSERRELRETEANTRTWCIWVFVQFTGTADTWEEETIDDNLHMGTIPPLQSEEKKQESTVSIAALQKPKCERQPLATLSPEAIQRRSDEVTDESTSNSDETSEKGTDNDNGSCSTEKSSSADK</sequence>
<dbReference type="AlphaFoldDB" id="A0A183DUU5"/>
<keyword evidence="3" id="KW-1185">Reference proteome</keyword>
<proteinExistence type="predicted"/>
<dbReference type="WBParaSite" id="GPUH_0001250001-mRNA-1">
    <property type="protein sequence ID" value="GPUH_0001250001-mRNA-1"/>
    <property type="gene ID" value="GPUH_0001250001"/>
</dbReference>
<protein>
    <submittedName>
        <fullName evidence="4">Chromo domain-containing protein</fullName>
    </submittedName>
</protein>
<evidence type="ECO:0000313" key="2">
    <source>
        <dbReference type="EMBL" id="VDN20535.1"/>
    </source>
</evidence>
<dbReference type="Proteomes" id="UP000271098">
    <property type="component" value="Unassembled WGS sequence"/>
</dbReference>
<feature type="region of interest" description="Disordered" evidence="1">
    <location>
        <begin position="1"/>
        <end position="36"/>
    </location>
</feature>